<proteinExistence type="inferred from homology"/>
<gene>
    <name evidence="10" type="ORF">GCM10023144_15460</name>
</gene>
<protein>
    <submittedName>
        <fullName evidence="10">Aromatic-ring-hydroxylating dioxygenase subunit alpha</fullName>
    </submittedName>
</protein>
<dbReference type="EMBL" id="BAABFO010000006">
    <property type="protein sequence ID" value="GAA4329056.1"/>
    <property type="molecule type" value="Genomic_DNA"/>
</dbReference>
<dbReference type="InterPro" id="IPR001663">
    <property type="entry name" value="Rng_hydr_dOase-A"/>
</dbReference>
<comment type="similarity">
    <text evidence="1">Belongs to the bacterial ring-hydroxylating dioxygenase alpha subunit family.</text>
</comment>
<comment type="caution">
    <text evidence="10">The sequence shown here is derived from an EMBL/GenBank/DDBJ whole genome shotgun (WGS) entry which is preliminary data.</text>
</comment>
<evidence type="ECO:0000256" key="1">
    <source>
        <dbReference type="ARBA" id="ARBA00008751"/>
    </source>
</evidence>
<dbReference type="PRINTS" id="PR00090">
    <property type="entry name" value="RNGDIOXGNASE"/>
</dbReference>
<evidence type="ECO:0000256" key="8">
    <source>
        <dbReference type="ARBA" id="ARBA00023027"/>
    </source>
</evidence>
<keyword evidence="11" id="KW-1185">Reference proteome</keyword>
<dbReference type="SUPFAM" id="SSF55961">
    <property type="entry name" value="Bet v1-like"/>
    <property type="match status" value="1"/>
</dbReference>
<evidence type="ECO:0000256" key="3">
    <source>
        <dbReference type="ARBA" id="ARBA00022723"/>
    </source>
</evidence>
<dbReference type="RefSeq" id="WP_345248006.1">
    <property type="nucleotide sequence ID" value="NZ_BAABFO010000006.1"/>
</dbReference>
<dbReference type="InterPro" id="IPR015881">
    <property type="entry name" value="ARHD_Rieske_2Fe_2S"/>
</dbReference>
<dbReference type="PROSITE" id="PS51296">
    <property type="entry name" value="RIESKE"/>
    <property type="match status" value="1"/>
</dbReference>
<dbReference type="PROSITE" id="PS00570">
    <property type="entry name" value="RING_HYDROXYL_ALPHA"/>
    <property type="match status" value="1"/>
</dbReference>
<evidence type="ECO:0000256" key="5">
    <source>
        <dbReference type="ARBA" id="ARBA00023002"/>
    </source>
</evidence>
<dbReference type="CDD" id="cd03469">
    <property type="entry name" value="Rieske_RO_Alpha_N"/>
    <property type="match status" value="1"/>
</dbReference>
<dbReference type="Pfam" id="PF00355">
    <property type="entry name" value="Rieske"/>
    <property type="match status" value="1"/>
</dbReference>
<dbReference type="Gene3D" id="2.102.10.10">
    <property type="entry name" value="Rieske [2Fe-2S] iron-sulphur domain"/>
    <property type="match status" value="1"/>
</dbReference>
<dbReference type="InterPro" id="IPR015879">
    <property type="entry name" value="Ring_hydroxy_dOase_asu_C_dom"/>
</dbReference>
<dbReference type="PANTHER" id="PTHR43756:SF1">
    <property type="entry name" value="3-PHENYLPROPIONATE_CINNAMIC ACID DIOXYGENASE SUBUNIT ALPHA"/>
    <property type="match status" value="1"/>
</dbReference>
<reference evidence="11" key="1">
    <citation type="journal article" date="2019" name="Int. J. Syst. Evol. Microbiol.">
        <title>The Global Catalogue of Microorganisms (GCM) 10K type strain sequencing project: providing services to taxonomists for standard genome sequencing and annotation.</title>
        <authorList>
            <consortium name="The Broad Institute Genomics Platform"/>
            <consortium name="The Broad Institute Genome Sequencing Center for Infectious Disease"/>
            <person name="Wu L."/>
            <person name="Ma J."/>
        </authorList>
    </citation>
    <scope>NUCLEOTIDE SEQUENCE [LARGE SCALE GENOMIC DNA]</scope>
    <source>
        <strain evidence="11">JCM 17666</strain>
    </source>
</reference>
<keyword evidence="8" id="KW-0520">NAD</keyword>
<evidence type="ECO:0000313" key="10">
    <source>
        <dbReference type="EMBL" id="GAA4329056.1"/>
    </source>
</evidence>
<evidence type="ECO:0000256" key="4">
    <source>
        <dbReference type="ARBA" id="ARBA00022964"/>
    </source>
</evidence>
<name>A0ABP8GRT0_9BURK</name>
<keyword evidence="5" id="KW-0560">Oxidoreductase</keyword>
<dbReference type="GO" id="GO:0051213">
    <property type="term" value="F:dioxygenase activity"/>
    <property type="evidence" value="ECO:0007669"/>
    <property type="project" value="UniProtKB-KW"/>
</dbReference>
<evidence type="ECO:0000256" key="2">
    <source>
        <dbReference type="ARBA" id="ARBA00022714"/>
    </source>
</evidence>
<dbReference type="Proteomes" id="UP001501671">
    <property type="component" value="Unassembled WGS sequence"/>
</dbReference>
<keyword evidence="2" id="KW-0001">2Fe-2S</keyword>
<keyword evidence="7" id="KW-0411">Iron-sulfur</keyword>
<evidence type="ECO:0000313" key="11">
    <source>
        <dbReference type="Proteomes" id="UP001501671"/>
    </source>
</evidence>
<dbReference type="Gene3D" id="3.90.380.10">
    <property type="entry name" value="Naphthalene 1,2-dioxygenase Alpha Subunit, Chain A, domain 1"/>
    <property type="match status" value="1"/>
</dbReference>
<keyword evidence="3" id="KW-0479">Metal-binding</keyword>
<dbReference type="SUPFAM" id="SSF50022">
    <property type="entry name" value="ISP domain"/>
    <property type="match status" value="1"/>
</dbReference>
<evidence type="ECO:0000256" key="7">
    <source>
        <dbReference type="ARBA" id="ARBA00023014"/>
    </source>
</evidence>
<organism evidence="10 11">
    <name type="scientific">Pigmentiphaga soli</name>
    <dbReference type="NCBI Taxonomy" id="1007095"/>
    <lineage>
        <taxon>Bacteria</taxon>
        <taxon>Pseudomonadati</taxon>
        <taxon>Pseudomonadota</taxon>
        <taxon>Betaproteobacteria</taxon>
        <taxon>Burkholderiales</taxon>
        <taxon>Alcaligenaceae</taxon>
        <taxon>Pigmentiphaga</taxon>
    </lineage>
</organism>
<accession>A0ABP8GRT0</accession>
<evidence type="ECO:0000259" key="9">
    <source>
        <dbReference type="PROSITE" id="PS51296"/>
    </source>
</evidence>
<keyword evidence="4 10" id="KW-0223">Dioxygenase</keyword>
<evidence type="ECO:0000256" key="6">
    <source>
        <dbReference type="ARBA" id="ARBA00023004"/>
    </source>
</evidence>
<keyword evidence="6" id="KW-0408">Iron</keyword>
<feature type="domain" description="Rieske" evidence="9">
    <location>
        <begin position="45"/>
        <end position="142"/>
    </location>
</feature>
<dbReference type="InterPro" id="IPR017941">
    <property type="entry name" value="Rieske_2Fe-2S"/>
</dbReference>
<sequence>MDLEEIERLVEDDRHCGIFRVHRKAFVDPAIFVLERDRVFDRCWLYAGHESEVASPGDFITRKVGGRPLLLVRNREGRVGAFVNACSHRGNAVCREKSGNARSFNCFYHAWTFDLDGKLIGVPGADAYSEAFDAGEHGLSAVPRFESYRGLMFVCFDKEAVDLASYLGPEARQQIDYVVDSAGSPAELEVVQGAQAYGMRANWKLLVENSIDSYHGIPTHQRFFKKYLNDLGIRTNVDQMARPGSAGRALGNGHAVSEKAKHNTALEAGAAAELAERRRRIEAEHGVDYAHQACDFDRNVFIFPNLILISTWRTVRTFYPVAPDYMEIEAWGLMPKSDSPTLRAQRFQNFISFLGPAGFGTPDDVSALEGCQRGYAAWREAPWSDISRGMKRAAPIATDELQMRAFWRRWHALMLDRKGDTDCTDRAARPTAALA</sequence>
<dbReference type="InterPro" id="IPR036922">
    <property type="entry name" value="Rieske_2Fe-2S_sf"/>
</dbReference>
<dbReference type="Pfam" id="PF00848">
    <property type="entry name" value="Ring_hydroxyl_A"/>
    <property type="match status" value="1"/>
</dbReference>
<dbReference type="PANTHER" id="PTHR43756">
    <property type="entry name" value="CHOLINE MONOOXYGENASE, CHLOROPLASTIC"/>
    <property type="match status" value="1"/>
</dbReference>